<organism evidence="3 4">
    <name type="scientific">Cichlidogyrus casuarinus</name>
    <dbReference type="NCBI Taxonomy" id="1844966"/>
    <lineage>
        <taxon>Eukaryota</taxon>
        <taxon>Metazoa</taxon>
        <taxon>Spiralia</taxon>
        <taxon>Lophotrochozoa</taxon>
        <taxon>Platyhelminthes</taxon>
        <taxon>Monogenea</taxon>
        <taxon>Monopisthocotylea</taxon>
        <taxon>Dactylogyridea</taxon>
        <taxon>Ancyrocephalidae</taxon>
        <taxon>Cichlidogyrus</taxon>
    </lineage>
</organism>
<dbReference type="InterPro" id="IPR036623">
    <property type="entry name" value="Hemimethylated_DNA-bd_sf"/>
</dbReference>
<dbReference type="EMBL" id="JBJKFK010000167">
    <property type="protein sequence ID" value="KAL3319131.1"/>
    <property type="molecule type" value="Genomic_DNA"/>
</dbReference>
<evidence type="ECO:0000256" key="1">
    <source>
        <dbReference type="SAM" id="MobiDB-lite"/>
    </source>
</evidence>
<comment type="caution">
    <text evidence="3">The sequence shown here is derived from an EMBL/GenBank/DDBJ whole genome shotgun (WGS) entry which is preliminary data.</text>
</comment>
<name>A0ABD2QL27_9PLAT</name>
<sequence>MKLEQAFSAKPLDESSFYGASPTPRKTRPNDVKFHVGELVVDLEKRNIYVVMGWDHRPQAPTDFLPSLNLKKGQEQPFYRLLPFKEDSTTYLYRAQEALRLETLPETKQEPNYNPKLRRYFSAFDGTIFIANEELRQIYPFG</sequence>
<dbReference type="Pfam" id="PF08755">
    <property type="entry name" value="YccV-like"/>
    <property type="match status" value="1"/>
</dbReference>
<dbReference type="InterPro" id="IPR053189">
    <property type="entry name" value="Clp_protease_adapter_ClpF"/>
</dbReference>
<dbReference type="SUPFAM" id="SSF141255">
    <property type="entry name" value="YccV-like"/>
    <property type="match status" value="1"/>
</dbReference>
<dbReference type="PANTHER" id="PTHR48439:SF1">
    <property type="entry name" value="HEMIMETHYLATED DNA-BINDING DOMAIN-CONTAINING PROTEIN"/>
    <property type="match status" value="1"/>
</dbReference>
<dbReference type="Gene3D" id="2.30.30.390">
    <property type="entry name" value="Hemimethylated DNA-binding domain"/>
    <property type="match status" value="1"/>
</dbReference>
<feature type="domain" description="Hemimethylated DNA-binding" evidence="2">
    <location>
        <begin position="31"/>
        <end position="132"/>
    </location>
</feature>
<proteinExistence type="predicted"/>
<gene>
    <name evidence="3" type="ORF">Ciccas_002194</name>
</gene>
<dbReference type="InterPro" id="IPR011722">
    <property type="entry name" value="Hemimethylated_DNA-bd_dom"/>
</dbReference>
<reference evidence="3 4" key="1">
    <citation type="submission" date="2024-11" db="EMBL/GenBank/DDBJ databases">
        <title>Adaptive evolution of stress response genes in parasites aligns with host niche diversity.</title>
        <authorList>
            <person name="Hahn C."/>
            <person name="Resl P."/>
        </authorList>
    </citation>
    <scope>NUCLEOTIDE SEQUENCE [LARGE SCALE GENOMIC DNA]</scope>
    <source>
        <strain evidence="3">EGGRZ-B1_66</strain>
        <tissue evidence="3">Body</tissue>
    </source>
</reference>
<protein>
    <recommendedName>
        <fullName evidence="2">Hemimethylated DNA-binding domain-containing protein</fullName>
    </recommendedName>
</protein>
<dbReference type="Proteomes" id="UP001626550">
    <property type="component" value="Unassembled WGS sequence"/>
</dbReference>
<evidence type="ECO:0000313" key="3">
    <source>
        <dbReference type="EMBL" id="KAL3319131.1"/>
    </source>
</evidence>
<keyword evidence="4" id="KW-1185">Reference proteome</keyword>
<dbReference type="SMART" id="SM00992">
    <property type="entry name" value="YccV-like"/>
    <property type="match status" value="1"/>
</dbReference>
<evidence type="ECO:0000259" key="2">
    <source>
        <dbReference type="SMART" id="SM00992"/>
    </source>
</evidence>
<evidence type="ECO:0000313" key="4">
    <source>
        <dbReference type="Proteomes" id="UP001626550"/>
    </source>
</evidence>
<feature type="region of interest" description="Disordered" evidence="1">
    <location>
        <begin position="1"/>
        <end position="29"/>
    </location>
</feature>
<dbReference type="PANTHER" id="PTHR48439">
    <property type="entry name" value="HEMIMETHYLATED DNA-BINDING DOMAIN-CONTAINING PROTEIN"/>
    <property type="match status" value="1"/>
</dbReference>
<accession>A0ABD2QL27</accession>
<dbReference type="AlphaFoldDB" id="A0ABD2QL27"/>